<accession>R4Z2J2</accession>
<evidence type="ECO:0000256" key="1">
    <source>
        <dbReference type="SAM" id="MobiDB-lite"/>
    </source>
</evidence>
<gene>
    <name evidence="2" type="ORF">BN381_50007</name>
</gene>
<reference evidence="2 3" key="1">
    <citation type="journal article" date="2013" name="ISME J.">
        <title>Metabolic model for the filamentous 'Candidatus Microthrix parvicella' based on genomic and metagenomic analyses.</title>
        <authorList>
            <person name="Jon McIlroy S."/>
            <person name="Kristiansen R."/>
            <person name="Albertsen M."/>
            <person name="Michael Karst S."/>
            <person name="Rossetti S."/>
            <person name="Lund Nielsen J."/>
            <person name="Tandoi V."/>
            <person name="James Seviour R."/>
            <person name="Nielsen P.H."/>
        </authorList>
    </citation>
    <scope>NUCLEOTIDE SEQUENCE [LARGE SCALE GENOMIC DNA]</scope>
    <source>
        <strain evidence="2 3">RN1</strain>
    </source>
</reference>
<dbReference type="EMBL" id="CANL01000045">
    <property type="protein sequence ID" value="CCM64865.1"/>
    <property type="molecule type" value="Genomic_DNA"/>
</dbReference>
<sequence length="59" mass="6567">MMKKPRRTGSRSRRSSYEISPLVAQSSSNRLESRTNTIALAIGITDRKQGAVVGRVPMY</sequence>
<organism evidence="2 3">
    <name type="scientific">Candidatus Neomicrothrix parvicella RN1</name>
    <dbReference type="NCBI Taxonomy" id="1229780"/>
    <lineage>
        <taxon>Bacteria</taxon>
        <taxon>Bacillati</taxon>
        <taxon>Actinomycetota</taxon>
        <taxon>Acidimicrobiia</taxon>
        <taxon>Acidimicrobiales</taxon>
        <taxon>Microthrixaceae</taxon>
        <taxon>Candidatus Neomicrothrix</taxon>
    </lineage>
</organism>
<dbReference type="AlphaFoldDB" id="R4Z2J2"/>
<dbReference type="HOGENOM" id="CLU_2951702_0_0_11"/>
<keyword evidence="3" id="KW-1185">Reference proteome</keyword>
<feature type="compositionally biased region" description="Basic residues" evidence="1">
    <location>
        <begin position="1"/>
        <end position="14"/>
    </location>
</feature>
<protein>
    <submittedName>
        <fullName evidence="2">Uncharacterized protein</fullName>
    </submittedName>
</protein>
<proteinExistence type="predicted"/>
<feature type="region of interest" description="Disordered" evidence="1">
    <location>
        <begin position="1"/>
        <end position="30"/>
    </location>
</feature>
<dbReference type="STRING" id="1229780.BN381_50007"/>
<evidence type="ECO:0000313" key="3">
    <source>
        <dbReference type="Proteomes" id="UP000018291"/>
    </source>
</evidence>
<dbReference type="Proteomes" id="UP000018291">
    <property type="component" value="Unassembled WGS sequence"/>
</dbReference>
<evidence type="ECO:0000313" key="2">
    <source>
        <dbReference type="EMBL" id="CCM64865.1"/>
    </source>
</evidence>
<name>R4Z2J2_9ACTN</name>
<comment type="caution">
    <text evidence="2">The sequence shown here is derived from an EMBL/GenBank/DDBJ whole genome shotgun (WGS) entry which is preliminary data.</text>
</comment>